<reference evidence="2 3" key="1">
    <citation type="submission" date="2015-06" db="EMBL/GenBank/DDBJ databases">
        <title>Draft genome sequence of an Antarctic Pseudomonas sp. strain KG01 with full potential for biotechnological applications.</title>
        <authorList>
            <person name="Pavlov M.S."/>
            <person name="Lira F."/>
            <person name="Martinez J.L."/>
            <person name="Marshall S.H."/>
        </authorList>
    </citation>
    <scope>NUCLEOTIDE SEQUENCE [LARGE SCALE GENOMIC DNA]</scope>
    <source>
        <strain evidence="2 3">KG01</strain>
    </source>
</reference>
<protein>
    <recommendedName>
        <fullName evidence="4">Lipoprotein</fullName>
    </recommendedName>
</protein>
<evidence type="ECO:0000313" key="3">
    <source>
        <dbReference type="Proteomes" id="UP000037551"/>
    </source>
</evidence>
<accession>A0A0J8G888</accession>
<evidence type="ECO:0000313" key="2">
    <source>
        <dbReference type="EMBL" id="KMT56953.1"/>
    </source>
</evidence>
<dbReference type="PATRIC" id="fig|1674920.3.peg.1719"/>
<dbReference type="AlphaFoldDB" id="A0A0J8G888"/>
<gene>
    <name evidence="2" type="ORF">ACR52_05045</name>
</gene>
<organism evidence="2 3">
    <name type="scientific">Pseudomonas fildesensis</name>
    <dbReference type="NCBI Taxonomy" id="1674920"/>
    <lineage>
        <taxon>Bacteria</taxon>
        <taxon>Pseudomonadati</taxon>
        <taxon>Pseudomonadota</taxon>
        <taxon>Gammaproteobacteria</taxon>
        <taxon>Pseudomonadales</taxon>
        <taxon>Pseudomonadaceae</taxon>
        <taxon>Pseudomonas</taxon>
    </lineage>
</organism>
<dbReference type="Proteomes" id="UP000037551">
    <property type="component" value="Unassembled WGS sequence"/>
</dbReference>
<name>A0A0J8G888_9PSED</name>
<comment type="caution">
    <text evidence="2">The sequence shown here is derived from an EMBL/GenBank/DDBJ whole genome shotgun (WGS) entry which is preliminary data.</text>
</comment>
<dbReference type="PROSITE" id="PS51257">
    <property type="entry name" value="PROKAR_LIPOPROTEIN"/>
    <property type="match status" value="1"/>
</dbReference>
<sequence length="238" mass="25820">MKQDASKRSSIHTGLGIVIARLGLLLIVPLAIGGCTFKKTDVQNPAEMAKYDPASTARIRLISGQGAYAGFVSGQSCEQYFNDTYRKALAARERPQGWNPSRIVPSGQSADIFGMWPSDYQNNVIGMPASPVSAKIDETRRYFDERVVPAGQPLIVFVAFVTSGSSCSSAPVSFVPRAGADYEVRQAFQSQTLQTTCRNEVVELKAGEEKPMSPNYCIQDSSGDYYTRSVTPVSQAGQ</sequence>
<evidence type="ECO:0000256" key="1">
    <source>
        <dbReference type="SAM" id="Phobius"/>
    </source>
</evidence>
<keyword evidence="1" id="KW-0812">Transmembrane</keyword>
<dbReference type="EMBL" id="LFMW01000002">
    <property type="protein sequence ID" value="KMT56953.1"/>
    <property type="molecule type" value="Genomic_DNA"/>
</dbReference>
<feature type="transmembrane region" description="Helical" evidence="1">
    <location>
        <begin position="12"/>
        <end position="32"/>
    </location>
</feature>
<evidence type="ECO:0008006" key="4">
    <source>
        <dbReference type="Google" id="ProtNLM"/>
    </source>
</evidence>
<keyword evidence="1" id="KW-0472">Membrane</keyword>
<keyword evidence="1" id="KW-1133">Transmembrane helix</keyword>
<proteinExistence type="predicted"/>
<dbReference type="RefSeq" id="WP_048721131.1">
    <property type="nucleotide sequence ID" value="NZ_JBJGXJ010000003.1"/>
</dbReference>
<keyword evidence="3" id="KW-1185">Reference proteome</keyword>
<dbReference type="OrthoDB" id="6936169at2"/>